<keyword evidence="3" id="KW-1185">Reference proteome</keyword>
<dbReference type="OrthoDB" id="5984937at2759"/>
<reference evidence="3" key="1">
    <citation type="submission" date="2015-02" db="EMBL/GenBank/DDBJ databases">
        <title>Genome sequencing for Strongylocentrotus purpuratus.</title>
        <authorList>
            <person name="Murali S."/>
            <person name="Liu Y."/>
            <person name="Vee V."/>
            <person name="English A."/>
            <person name="Wang M."/>
            <person name="Skinner E."/>
            <person name="Han Y."/>
            <person name="Muzny D.M."/>
            <person name="Worley K.C."/>
            <person name="Gibbs R.A."/>
        </authorList>
    </citation>
    <scope>NUCLEOTIDE SEQUENCE</scope>
</reference>
<accession>A0A7M7P9K3</accession>
<feature type="region of interest" description="Disordered" evidence="1">
    <location>
        <begin position="214"/>
        <end position="250"/>
    </location>
</feature>
<name>A0A7M7P9K3_STRPU</name>
<dbReference type="EnsemblMetazoa" id="XM_030991613">
    <property type="protein sequence ID" value="XP_030847473"/>
    <property type="gene ID" value="LOC105446864"/>
</dbReference>
<dbReference type="Proteomes" id="UP000007110">
    <property type="component" value="Unassembled WGS sequence"/>
</dbReference>
<dbReference type="InParanoid" id="A0A7M7P9K3"/>
<organism evidence="2 3">
    <name type="scientific">Strongylocentrotus purpuratus</name>
    <name type="common">Purple sea urchin</name>
    <dbReference type="NCBI Taxonomy" id="7668"/>
    <lineage>
        <taxon>Eukaryota</taxon>
        <taxon>Metazoa</taxon>
        <taxon>Echinodermata</taxon>
        <taxon>Eleutherozoa</taxon>
        <taxon>Echinozoa</taxon>
        <taxon>Echinoidea</taxon>
        <taxon>Euechinoidea</taxon>
        <taxon>Echinacea</taxon>
        <taxon>Camarodonta</taxon>
        <taxon>Echinidea</taxon>
        <taxon>Strongylocentrotidae</taxon>
        <taxon>Strongylocentrotus</taxon>
    </lineage>
</organism>
<dbReference type="GO" id="GO:0003700">
    <property type="term" value="F:DNA-binding transcription factor activity"/>
    <property type="evidence" value="ECO:0007669"/>
    <property type="project" value="InterPro"/>
</dbReference>
<dbReference type="RefSeq" id="XP_030847473.1">
    <property type="nucleotide sequence ID" value="XM_030991613.1"/>
</dbReference>
<dbReference type="Pfam" id="PF15299">
    <property type="entry name" value="ALS2CR8"/>
    <property type="match status" value="1"/>
</dbReference>
<dbReference type="InterPro" id="IPR029309">
    <property type="entry name" value="CaRF"/>
</dbReference>
<protein>
    <submittedName>
        <fullName evidence="2">Uncharacterized protein</fullName>
    </submittedName>
</protein>
<reference evidence="2" key="2">
    <citation type="submission" date="2021-01" db="UniProtKB">
        <authorList>
            <consortium name="EnsemblMetazoa"/>
        </authorList>
    </citation>
    <scope>IDENTIFICATION</scope>
</reference>
<dbReference type="GeneID" id="105446864"/>
<evidence type="ECO:0000256" key="1">
    <source>
        <dbReference type="SAM" id="MobiDB-lite"/>
    </source>
</evidence>
<feature type="region of interest" description="Disordered" evidence="1">
    <location>
        <begin position="100"/>
        <end position="130"/>
    </location>
</feature>
<proteinExistence type="predicted"/>
<feature type="compositionally biased region" description="Basic and acidic residues" evidence="1">
    <location>
        <begin position="105"/>
        <end position="126"/>
    </location>
</feature>
<dbReference type="PANTHER" id="PTHR47456">
    <property type="entry name" value="PHD-TYPE DOMAIN-CONTAINING PROTEIN"/>
    <property type="match status" value="1"/>
</dbReference>
<dbReference type="KEGG" id="spu:105446864"/>
<evidence type="ECO:0000313" key="2">
    <source>
        <dbReference type="EnsemblMetazoa" id="XP_030847473"/>
    </source>
</evidence>
<dbReference type="OMA" id="MACKRFN"/>
<feature type="compositionally biased region" description="Basic residues" evidence="1">
    <location>
        <begin position="221"/>
        <end position="238"/>
    </location>
</feature>
<feature type="compositionally biased region" description="Basic and acidic residues" evidence="1">
    <location>
        <begin position="239"/>
        <end position="250"/>
    </location>
</feature>
<dbReference type="PANTHER" id="PTHR47456:SF1">
    <property type="entry name" value="PHD-TYPE DOMAIN-CONTAINING PROTEIN"/>
    <property type="match status" value="1"/>
</dbReference>
<evidence type="ECO:0000313" key="3">
    <source>
        <dbReference type="Proteomes" id="UP000007110"/>
    </source>
</evidence>
<dbReference type="AlphaFoldDB" id="A0A7M7P9K3"/>
<sequence>MESGSCEVSEVPDFIYVAGGQTYVATSQEEVSKIISSYERATIARFVVEHQSTKFGTEDWHGKKLFRWSLKSVPSAFGPAIVIGTKVLCCHQGKDRHLNFKKLKREQTRQKRMAKDQDMKEKDPTSRKSTKKVNCPAAIYIKKVAFFPDYQVTEATPHRKRMACKRFNQDRLKRPESIKVDVKFFVTLPDSKDHRNHLSGEDLFKKIMKNRTLYDPQASIPKKKKKKKSKKRKKREKKTKMAEREPEGDSLEHMEFSFLPSTSSRDGVSISEYRMDESEQLVSDEGQGNGIPGQDLNAMRQSIHVAGPSIHVAGPSMSVPGHRMGVAGQSIHIAGPSMGVPGQSMGVEGQRMGVAGHSIHVAGQSIHVAEPSMDIAGQGLNVAGQNVDVAGQSLDVVGQSLDVAGQDEDILGQDLITVDRRQLLPMDHL</sequence>